<proteinExistence type="inferred from homology"/>
<keyword evidence="5" id="KW-1185">Reference proteome</keyword>
<dbReference type="InterPro" id="IPR003696">
    <property type="entry name" value="Carbtransf_dom"/>
</dbReference>
<name>A0ABW2T0X8_9ACTN</name>
<protein>
    <submittedName>
        <fullName evidence="4">Carbamoyltransferase</fullName>
    </submittedName>
</protein>
<dbReference type="CDD" id="cd24098">
    <property type="entry name" value="ASKHA_NBD_TobZ_N"/>
    <property type="match status" value="1"/>
</dbReference>
<sequence>MTGVVGFGGSIHDFATWLITEDGGSIAIEDERLSRVRYALLDPDPCRASLAYCLDAAGLRAEDIRAFAANDMLTQLRGWEPEISIRWVNHHRSHAASTFFTSPFEEAVVLVVDGAGSVVGPGAGDRHERETTTWMLGRGNELTQLGQVVGAKRGAASSNDLAALMSNSLGDLYRAVTEGIGFAFMQAGKAMALAPYGDDRFTGELMETVELLPDGRFTITLEGPYGVVERIRRIRADRVSGGFEIDASIAFAGQWVLEQVLLHVLAHAWRVTGCPNLCLAGGVALNCAFNGKIIKNTPFERVHVVYAPGDDGTALGAAILAALELDPPTSTARFPVGPYRGRTYGTEEIDDQVLRRTAELLDRGGVVGWFEGRAEFGPRALGHRSILADPRRADVARRINSRVKQREWFRPLAPVVLAEAAGDYFEADCASPWMQFAWPIRPEHRKTLAGVCHVDGTARVQTLDPEGNPSLGRLLAEFAGLGAPPVLLNTSLNIRGEPIVETPAEAMAVFREADLDAMVVNGTLFERRPH</sequence>
<accession>A0ABW2T0X8</accession>
<dbReference type="PANTHER" id="PTHR34847">
    <property type="entry name" value="NODULATION PROTEIN U"/>
    <property type="match status" value="1"/>
</dbReference>
<dbReference type="Proteomes" id="UP001596514">
    <property type="component" value="Unassembled WGS sequence"/>
</dbReference>
<evidence type="ECO:0000256" key="1">
    <source>
        <dbReference type="ARBA" id="ARBA00006129"/>
    </source>
</evidence>
<comment type="caution">
    <text evidence="4">The sequence shown here is derived from an EMBL/GenBank/DDBJ whole genome shotgun (WGS) entry which is preliminary data.</text>
</comment>
<dbReference type="Pfam" id="PF02543">
    <property type="entry name" value="Carbam_trans_N"/>
    <property type="match status" value="1"/>
</dbReference>
<dbReference type="InterPro" id="IPR043129">
    <property type="entry name" value="ATPase_NBD"/>
</dbReference>
<dbReference type="Pfam" id="PF16861">
    <property type="entry name" value="Carbam_trans_C"/>
    <property type="match status" value="1"/>
</dbReference>
<evidence type="ECO:0000313" key="4">
    <source>
        <dbReference type="EMBL" id="MFC7602288.1"/>
    </source>
</evidence>
<evidence type="ECO:0000259" key="3">
    <source>
        <dbReference type="Pfam" id="PF16861"/>
    </source>
</evidence>
<dbReference type="Gene3D" id="3.30.420.40">
    <property type="match status" value="2"/>
</dbReference>
<dbReference type="EMBL" id="JBHTEE010000001">
    <property type="protein sequence ID" value="MFC7602288.1"/>
    <property type="molecule type" value="Genomic_DNA"/>
</dbReference>
<reference evidence="5" key="1">
    <citation type="journal article" date="2019" name="Int. J. Syst. Evol. Microbiol.">
        <title>The Global Catalogue of Microorganisms (GCM) 10K type strain sequencing project: providing services to taxonomists for standard genome sequencing and annotation.</title>
        <authorList>
            <consortium name="The Broad Institute Genomics Platform"/>
            <consortium name="The Broad Institute Genome Sequencing Center for Infectious Disease"/>
            <person name="Wu L."/>
            <person name="Ma J."/>
        </authorList>
    </citation>
    <scope>NUCLEOTIDE SEQUENCE [LARGE SCALE GENOMIC DNA]</scope>
    <source>
        <strain evidence="5">JCM 10083</strain>
    </source>
</reference>
<dbReference type="InterPro" id="IPR051338">
    <property type="entry name" value="NodU/CmcH_Carbamoyltrnsfr"/>
</dbReference>
<dbReference type="RefSeq" id="WP_343964302.1">
    <property type="nucleotide sequence ID" value="NZ_BAAAGK010000023.1"/>
</dbReference>
<dbReference type="InterPro" id="IPR031730">
    <property type="entry name" value="Carbam_trans_C"/>
</dbReference>
<dbReference type="Gene3D" id="3.90.870.20">
    <property type="entry name" value="Carbamoyltransferase, C-terminal domain"/>
    <property type="match status" value="1"/>
</dbReference>
<dbReference type="PANTHER" id="PTHR34847:SF1">
    <property type="entry name" value="NODULATION PROTEIN U"/>
    <property type="match status" value="1"/>
</dbReference>
<comment type="similarity">
    <text evidence="1">Belongs to the NodU/CmcH family.</text>
</comment>
<dbReference type="SUPFAM" id="SSF53067">
    <property type="entry name" value="Actin-like ATPase domain"/>
    <property type="match status" value="1"/>
</dbReference>
<organism evidence="4 5">
    <name type="scientific">Streptosporangium amethystogenes subsp. fukuiense</name>
    <dbReference type="NCBI Taxonomy" id="698418"/>
    <lineage>
        <taxon>Bacteria</taxon>
        <taxon>Bacillati</taxon>
        <taxon>Actinomycetota</taxon>
        <taxon>Actinomycetes</taxon>
        <taxon>Streptosporangiales</taxon>
        <taxon>Streptosporangiaceae</taxon>
        <taxon>Streptosporangium</taxon>
    </lineage>
</organism>
<gene>
    <name evidence="4" type="ORF">ACFQVD_19495</name>
</gene>
<dbReference type="InterPro" id="IPR038152">
    <property type="entry name" value="Carbam_trans_C_sf"/>
</dbReference>
<feature type="domain" description="Carbamoyltransferase" evidence="2">
    <location>
        <begin position="86"/>
        <end position="319"/>
    </location>
</feature>
<evidence type="ECO:0000313" key="5">
    <source>
        <dbReference type="Proteomes" id="UP001596514"/>
    </source>
</evidence>
<evidence type="ECO:0000259" key="2">
    <source>
        <dbReference type="Pfam" id="PF02543"/>
    </source>
</evidence>
<feature type="domain" description="Carbamoyltransferase C-terminal" evidence="3">
    <location>
        <begin position="358"/>
        <end position="526"/>
    </location>
</feature>